<proteinExistence type="predicted"/>
<reference evidence="2 3" key="1">
    <citation type="submission" date="2016-10" db="EMBL/GenBank/DDBJ databases">
        <authorList>
            <person name="de Groot N.N."/>
        </authorList>
    </citation>
    <scope>NUCLEOTIDE SEQUENCE [LARGE SCALE GENOMIC DNA]</scope>
    <source>
        <strain evidence="2 3">CGMCC 4.3491</strain>
    </source>
</reference>
<sequence>MNRFRDRRDAGRRLGARLDRFRGRDVIVLGLPRGGVPVAAEVAAMLDAPLDVILVRKLGLPFQPEVAMGAIAEGGIRYLDQDLIRNCGVTDPELAEVEAAEWRVLEAREAALRPGRRRLALAGRTVIIVDDGIATGATARVACRAARDLGAAHIVLAAPVASGDTLATIVEADEIVCVSTPTVFRAVGEHYEHFGQTTDAEVVAALDEAVSRISGRHPEGRRP</sequence>
<protein>
    <submittedName>
        <fullName evidence="2">Putative phosphoribosyl transferase</fullName>
    </submittedName>
</protein>
<dbReference type="SUPFAM" id="SSF53271">
    <property type="entry name" value="PRTase-like"/>
    <property type="match status" value="1"/>
</dbReference>
<dbReference type="EMBL" id="FNPZ01000004">
    <property type="protein sequence ID" value="SDZ42851.1"/>
    <property type="molecule type" value="Genomic_DNA"/>
</dbReference>
<keyword evidence="3" id="KW-1185">Reference proteome</keyword>
<dbReference type="Gene3D" id="3.30.1310.20">
    <property type="entry name" value="PRTase-like"/>
    <property type="match status" value="1"/>
</dbReference>
<dbReference type="Proteomes" id="UP000198891">
    <property type="component" value="Unassembled WGS sequence"/>
</dbReference>
<keyword evidence="2" id="KW-0808">Transferase</keyword>
<dbReference type="STRING" id="381665.SAMN05216554_3809"/>
<dbReference type="InterPro" id="IPR029057">
    <property type="entry name" value="PRTase-like"/>
</dbReference>
<evidence type="ECO:0000313" key="3">
    <source>
        <dbReference type="Proteomes" id="UP000198891"/>
    </source>
</evidence>
<dbReference type="AlphaFoldDB" id="A0A1H3SZ46"/>
<dbReference type="GO" id="GO:0016740">
    <property type="term" value="F:transferase activity"/>
    <property type="evidence" value="ECO:0007669"/>
    <property type="project" value="UniProtKB-KW"/>
</dbReference>
<evidence type="ECO:0000313" key="2">
    <source>
        <dbReference type="EMBL" id="SDZ42851.1"/>
    </source>
</evidence>
<organism evidence="2 3">
    <name type="scientific">Herbiconiux ginsengi</name>
    <dbReference type="NCBI Taxonomy" id="381665"/>
    <lineage>
        <taxon>Bacteria</taxon>
        <taxon>Bacillati</taxon>
        <taxon>Actinomycetota</taxon>
        <taxon>Actinomycetes</taxon>
        <taxon>Micrococcales</taxon>
        <taxon>Microbacteriaceae</taxon>
        <taxon>Herbiconiux</taxon>
    </lineage>
</organism>
<feature type="domain" description="Phosphoribosyltransferase" evidence="1">
    <location>
        <begin position="20"/>
        <end position="167"/>
    </location>
</feature>
<evidence type="ECO:0000259" key="1">
    <source>
        <dbReference type="Pfam" id="PF00156"/>
    </source>
</evidence>
<dbReference type="Pfam" id="PF00156">
    <property type="entry name" value="Pribosyltran"/>
    <property type="match status" value="1"/>
</dbReference>
<dbReference type="Gene3D" id="3.40.50.2020">
    <property type="match status" value="1"/>
</dbReference>
<name>A0A1H3SZ46_9MICO</name>
<dbReference type="OrthoDB" id="9810066at2"/>
<dbReference type="CDD" id="cd06223">
    <property type="entry name" value="PRTases_typeI"/>
    <property type="match status" value="1"/>
</dbReference>
<gene>
    <name evidence="2" type="ORF">SAMN05216554_3809</name>
</gene>
<accession>A0A1H3SZ46</accession>
<dbReference type="InterPro" id="IPR000836">
    <property type="entry name" value="PRTase_dom"/>
</dbReference>
<dbReference type="RefSeq" id="WP_092556749.1">
    <property type="nucleotide sequence ID" value="NZ_FNPZ01000004.1"/>
</dbReference>